<evidence type="ECO:0000256" key="2">
    <source>
        <dbReference type="ARBA" id="ARBA00020451"/>
    </source>
</evidence>
<dbReference type="GO" id="GO:0032259">
    <property type="term" value="P:methylation"/>
    <property type="evidence" value="ECO:0007669"/>
    <property type="project" value="UniProtKB-KW"/>
</dbReference>
<comment type="catalytic activity">
    <reaction evidence="8">
        <text>guanosine(9) in tRNA + S-adenosyl-L-methionine = N(1)-methylguanosine(9) in tRNA + S-adenosyl-L-homocysteine + H(+)</text>
        <dbReference type="Rhea" id="RHEA:43156"/>
        <dbReference type="Rhea" id="RHEA-COMP:10367"/>
        <dbReference type="Rhea" id="RHEA-COMP:10368"/>
        <dbReference type="ChEBI" id="CHEBI:15378"/>
        <dbReference type="ChEBI" id="CHEBI:57856"/>
        <dbReference type="ChEBI" id="CHEBI:59789"/>
        <dbReference type="ChEBI" id="CHEBI:73542"/>
        <dbReference type="ChEBI" id="CHEBI:74269"/>
        <dbReference type="EC" id="2.1.1.221"/>
    </reaction>
</comment>
<proteinExistence type="predicted"/>
<dbReference type="Gene3D" id="3.40.1280.30">
    <property type="match status" value="1"/>
</dbReference>
<sequence>MKQENTNVTANVLASLEQLSLKDSKEIFHCPSIEQQAADLGIDTEGLTKNALKKTVRDKLREITREEWKAKKRLKLKAKKKEKLELIQTGLLPPPEKKLLIEQEPSNVKIVLDLGFDSLMSDKEVASMHGQIRRCYSANKICKHPVNLILTSLSGKLQTRFEHITDWKSWKNIQVETQDYLDMYPKEKLVYLTADSPHIIQDLDESKVYLIGGIVDKNRYKYLTYEKAQQQGIQTAQLPIGDFVKLASRKVLAVNHVFEILVEFLECKDWEQAFMKVIPKRKFADQESHPNSILEEDA</sequence>
<dbReference type="InterPro" id="IPR038459">
    <property type="entry name" value="MT_TRM10-typ_sf"/>
</dbReference>
<dbReference type="PROSITE" id="PS51675">
    <property type="entry name" value="SAM_MT_TRM10"/>
    <property type="match status" value="1"/>
</dbReference>
<comment type="caution">
    <text evidence="10">The sequence shown here is derived from an EMBL/GenBank/DDBJ whole genome shotgun (WGS) entry which is preliminary data.</text>
</comment>
<reference evidence="10 11" key="1">
    <citation type="submission" date="2023-04" db="EMBL/GenBank/DDBJ databases">
        <title>Genome of Basidiobolus ranarum AG-B5.</title>
        <authorList>
            <person name="Stajich J.E."/>
            <person name="Carter-House D."/>
            <person name="Gryganskyi A."/>
        </authorList>
    </citation>
    <scope>NUCLEOTIDE SEQUENCE [LARGE SCALE GENOMIC DNA]</scope>
    <source>
        <strain evidence="10 11">AG-B5</strain>
    </source>
</reference>
<dbReference type="EC" id="2.1.1.221" evidence="1"/>
<evidence type="ECO:0000256" key="3">
    <source>
        <dbReference type="ARBA" id="ARBA00022603"/>
    </source>
</evidence>
<evidence type="ECO:0000313" key="10">
    <source>
        <dbReference type="EMBL" id="KAK9761800.1"/>
    </source>
</evidence>
<dbReference type="InterPro" id="IPR007356">
    <property type="entry name" value="tRNA_m1G_MeTrfase_euk"/>
</dbReference>
<protein>
    <recommendedName>
        <fullName evidence="2">tRNA (guanine(9)-N1)-methyltransferase</fullName>
        <ecNumber evidence="1">2.1.1.221</ecNumber>
    </recommendedName>
    <alternativeName>
        <fullName evidence="7">tRNA methyltransferase 10</fullName>
    </alternativeName>
    <alternativeName>
        <fullName evidence="6">tRNA(m1G9)-methyltransferase</fullName>
    </alternativeName>
</protein>
<dbReference type="EMBL" id="JASJQH010001214">
    <property type="protein sequence ID" value="KAK9761800.1"/>
    <property type="molecule type" value="Genomic_DNA"/>
</dbReference>
<dbReference type="PANTHER" id="PTHR13563:SF13">
    <property type="entry name" value="TRNA METHYLTRANSFERASE 10 HOMOLOG A"/>
    <property type="match status" value="1"/>
</dbReference>
<evidence type="ECO:0000256" key="5">
    <source>
        <dbReference type="ARBA" id="ARBA00022691"/>
    </source>
</evidence>
<gene>
    <name evidence="10" type="primary">TRM10</name>
    <name evidence="10" type="ORF">K7432_013030</name>
</gene>
<organism evidence="10 11">
    <name type="scientific">Basidiobolus ranarum</name>
    <dbReference type="NCBI Taxonomy" id="34480"/>
    <lineage>
        <taxon>Eukaryota</taxon>
        <taxon>Fungi</taxon>
        <taxon>Fungi incertae sedis</taxon>
        <taxon>Zoopagomycota</taxon>
        <taxon>Entomophthoromycotina</taxon>
        <taxon>Basidiobolomycetes</taxon>
        <taxon>Basidiobolales</taxon>
        <taxon>Basidiobolaceae</taxon>
        <taxon>Basidiobolus</taxon>
    </lineage>
</organism>
<evidence type="ECO:0000256" key="8">
    <source>
        <dbReference type="ARBA" id="ARBA00048434"/>
    </source>
</evidence>
<dbReference type="GO" id="GO:0052905">
    <property type="term" value="F:tRNA (guanosine(9)-N1)-methyltransferase activity"/>
    <property type="evidence" value="ECO:0007669"/>
    <property type="project" value="UniProtKB-EC"/>
</dbReference>
<evidence type="ECO:0000256" key="4">
    <source>
        <dbReference type="ARBA" id="ARBA00022679"/>
    </source>
</evidence>
<dbReference type="InterPro" id="IPR028564">
    <property type="entry name" value="MT_TRM10-typ"/>
</dbReference>
<evidence type="ECO:0000256" key="7">
    <source>
        <dbReference type="ARBA" id="ARBA00032166"/>
    </source>
</evidence>
<evidence type="ECO:0000256" key="6">
    <source>
        <dbReference type="ARBA" id="ARBA00031792"/>
    </source>
</evidence>
<feature type="domain" description="SAM-dependent MTase TRM10-type" evidence="9">
    <location>
        <begin position="96"/>
        <end position="285"/>
    </location>
</feature>
<keyword evidence="3 10" id="KW-0489">Methyltransferase</keyword>
<keyword evidence="4 10" id="KW-0808">Transferase</keyword>
<evidence type="ECO:0000256" key="1">
    <source>
        <dbReference type="ARBA" id="ARBA00012797"/>
    </source>
</evidence>
<accession>A0ABR2WJX2</accession>
<keyword evidence="5" id="KW-0949">S-adenosyl-L-methionine</keyword>
<dbReference type="PANTHER" id="PTHR13563">
    <property type="entry name" value="TRNA (GUANINE-9-) METHYLTRANSFERASE"/>
    <property type="match status" value="1"/>
</dbReference>
<dbReference type="InterPro" id="IPR016653">
    <property type="entry name" value="TRM10/TRM10A"/>
</dbReference>
<name>A0ABR2WJX2_9FUNG</name>
<dbReference type="CDD" id="cd18101">
    <property type="entry name" value="Trm10euk_A"/>
    <property type="match status" value="1"/>
</dbReference>
<evidence type="ECO:0000313" key="11">
    <source>
        <dbReference type="Proteomes" id="UP001479436"/>
    </source>
</evidence>
<keyword evidence="11" id="KW-1185">Reference proteome</keyword>
<dbReference type="Proteomes" id="UP001479436">
    <property type="component" value="Unassembled WGS sequence"/>
</dbReference>
<evidence type="ECO:0000259" key="9">
    <source>
        <dbReference type="PROSITE" id="PS51675"/>
    </source>
</evidence>
<dbReference type="PIRSF" id="PIRSF016323">
    <property type="entry name" value="tRNA_m1G_mtfrase_met"/>
    <property type="match status" value="1"/>
</dbReference>